<proteinExistence type="predicted"/>
<reference evidence="1" key="1">
    <citation type="submission" date="2014-07" db="EMBL/GenBank/DDBJ databases">
        <title>Identification of a novel salt tolerance gene in wild soybean by whole-genome sequencing.</title>
        <authorList>
            <person name="Lam H.-M."/>
            <person name="Qi X."/>
            <person name="Li M.-W."/>
            <person name="Liu X."/>
            <person name="Xie M."/>
            <person name="Ni M."/>
            <person name="Xu X."/>
        </authorList>
    </citation>
    <scope>NUCLEOTIDE SEQUENCE [LARGE SCALE GENOMIC DNA]</scope>
    <source>
        <tissue evidence="1">Root</tissue>
    </source>
</reference>
<gene>
    <name evidence="1" type="ORF">glysoja_037905</name>
</gene>
<accession>A0A0B2NWL9</accession>
<evidence type="ECO:0000313" key="1">
    <source>
        <dbReference type="EMBL" id="KHN01551.1"/>
    </source>
</evidence>
<organism evidence="1">
    <name type="scientific">Glycine soja</name>
    <name type="common">Wild soybean</name>
    <dbReference type="NCBI Taxonomy" id="3848"/>
    <lineage>
        <taxon>Eukaryota</taxon>
        <taxon>Viridiplantae</taxon>
        <taxon>Streptophyta</taxon>
        <taxon>Embryophyta</taxon>
        <taxon>Tracheophyta</taxon>
        <taxon>Spermatophyta</taxon>
        <taxon>Magnoliopsida</taxon>
        <taxon>eudicotyledons</taxon>
        <taxon>Gunneridae</taxon>
        <taxon>Pentapetalae</taxon>
        <taxon>rosids</taxon>
        <taxon>fabids</taxon>
        <taxon>Fabales</taxon>
        <taxon>Fabaceae</taxon>
        <taxon>Papilionoideae</taxon>
        <taxon>50 kb inversion clade</taxon>
        <taxon>NPAAA clade</taxon>
        <taxon>indigoferoid/millettioid clade</taxon>
        <taxon>Phaseoleae</taxon>
        <taxon>Glycine</taxon>
        <taxon>Glycine subgen. Soja</taxon>
    </lineage>
</organism>
<dbReference type="AlphaFoldDB" id="A0A0B2NWL9"/>
<sequence>METIRTACILGYMILSFQTSTDCIPTLTNQVCIAHEQIQFESLDLFCLLEHTYDENHRQQLCFLEF</sequence>
<dbReference type="EMBL" id="KN670927">
    <property type="protein sequence ID" value="KHN01551.1"/>
    <property type="molecule type" value="Genomic_DNA"/>
</dbReference>
<dbReference type="Proteomes" id="UP000053555">
    <property type="component" value="Unassembled WGS sequence"/>
</dbReference>
<name>A0A0B2NWL9_GLYSO</name>
<protein>
    <submittedName>
        <fullName evidence="1">Uncharacterized protein</fullName>
    </submittedName>
</protein>